<dbReference type="Gene3D" id="3.40.50.720">
    <property type="entry name" value="NAD(P)-binding Rossmann-like Domain"/>
    <property type="match status" value="1"/>
</dbReference>
<gene>
    <name evidence="4" type="ORF">DY262_16285</name>
</gene>
<keyword evidence="1" id="KW-0560">Oxidoreductase</keyword>
<evidence type="ECO:0000256" key="1">
    <source>
        <dbReference type="ARBA" id="ARBA00023002"/>
    </source>
</evidence>
<name>A0A372EG81_9BURK</name>
<protein>
    <submittedName>
        <fullName evidence="4">3-hydroxyacyl-CoA dehydrogenase</fullName>
    </submittedName>
</protein>
<feature type="domain" description="3-hydroxyacyl-CoA dehydrogenase NAD binding" evidence="3">
    <location>
        <begin position="8"/>
        <end position="186"/>
    </location>
</feature>
<dbReference type="Gene3D" id="1.10.1040.50">
    <property type="match status" value="1"/>
</dbReference>
<dbReference type="InterPro" id="IPR008927">
    <property type="entry name" value="6-PGluconate_DH-like_C_sf"/>
</dbReference>
<keyword evidence="5" id="KW-1185">Reference proteome</keyword>
<proteinExistence type="predicted"/>
<dbReference type="FunFam" id="3.40.50.720:FF:000009">
    <property type="entry name" value="Fatty oxidation complex, alpha subunit"/>
    <property type="match status" value="1"/>
</dbReference>
<organism evidence="4 5">
    <name type="scientific">Hydrogenophaga borbori</name>
    <dbReference type="NCBI Taxonomy" id="2294117"/>
    <lineage>
        <taxon>Bacteria</taxon>
        <taxon>Pseudomonadati</taxon>
        <taxon>Pseudomonadota</taxon>
        <taxon>Betaproteobacteria</taxon>
        <taxon>Burkholderiales</taxon>
        <taxon>Comamonadaceae</taxon>
        <taxon>Hydrogenophaga</taxon>
    </lineage>
</organism>
<dbReference type="NCBIfam" id="NF006124">
    <property type="entry name" value="PRK08268.1"/>
    <property type="match status" value="1"/>
</dbReference>
<dbReference type="AlphaFoldDB" id="A0A372EG81"/>
<evidence type="ECO:0000313" key="5">
    <source>
        <dbReference type="Proteomes" id="UP000261931"/>
    </source>
</evidence>
<dbReference type="GO" id="GO:0070403">
    <property type="term" value="F:NAD+ binding"/>
    <property type="evidence" value="ECO:0007669"/>
    <property type="project" value="InterPro"/>
</dbReference>
<dbReference type="Pfam" id="PF00725">
    <property type="entry name" value="3HCDH"/>
    <property type="match status" value="2"/>
</dbReference>
<dbReference type="GO" id="GO:0016616">
    <property type="term" value="F:oxidoreductase activity, acting on the CH-OH group of donors, NAD or NADP as acceptor"/>
    <property type="evidence" value="ECO:0007669"/>
    <property type="project" value="InterPro"/>
</dbReference>
<dbReference type="InterPro" id="IPR036291">
    <property type="entry name" value="NAD(P)-bd_dom_sf"/>
</dbReference>
<dbReference type="InterPro" id="IPR006108">
    <property type="entry name" value="3HC_DH_C"/>
</dbReference>
<dbReference type="GO" id="GO:0006631">
    <property type="term" value="P:fatty acid metabolic process"/>
    <property type="evidence" value="ECO:0007669"/>
    <property type="project" value="InterPro"/>
</dbReference>
<evidence type="ECO:0000313" key="4">
    <source>
        <dbReference type="EMBL" id="RFP77314.1"/>
    </source>
</evidence>
<dbReference type="Pfam" id="PF02737">
    <property type="entry name" value="3HCDH_N"/>
    <property type="match status" value="1"/>
</dbReference>
<dbReference type="InterPro" id="IPR006176">
    <property type="entry name" value="3-OHacyl-CoA_DH_NAD-bd"/>
</dbReference>
<dbReference type="PANTHER" id="PTHR48075:SF5">
    <property type="entry name" value="3-HYDROXYBUTYRYL-COA DEHYDROGENASE"/>
    <property type="match status" value="1"/>
</dbReference>
<feature type="domain" description="3-hydroxyacyl-CoA dehydrogenase C-terminal" evidence="2">
    <location>
        <begin position="189"/>
        <end position="286"/>
    </location>
</feature>
<accession>A0A372EG81</accession>
<dbReference type="SUPFAM" id="SSF51735">
    <property type="entry name" value="NAD(P)-binding Rossmann-fold domains"/>
    <property type="match status" value="1"/>
</dbReference>
<dbReference type="PANTHER" id="PTHR48075">
    <property type="entry name" value="3-HYDROXYACYL-COA DEHYDROGENASE FAMILY PROTEIN"/>
    <property type="match status" value="1"/>
</dbReference>
<sequence>MATVPPTTIGVVGAGTMGRGIVQLFVQAGHTVYCHDAQPGAATKAIEHVDGMLARAVEKGRMAAADHERARHRLKACSRLADLADCELVIEAIVEDLAVKRALFRELEGLLGEQAMLASNTSSLTVAEIASACQRPERVAGLHFFNPVPLMKVAEVIAAVRTAPAVVRRLSELTEGAGHRAVVAADQPGFLINHAGRGLYTEGLRIVEERVATPAEVDDVLREALGFRMGPFELLDLTGLDVSSRVMASIYEQFQQEPRFRPSSLVPPRVAAGLFGRKSGEGWYRYVDGQPQRPPARPLPPLPEALAVWVDPAASGADGLRGLVVAAGARLVDGPGNADLCLVMPWGEDATGAALRLGLDATRCAAVDPLPPLALRRTLMLTAVTSPAARDAAHALLAKDGTAVTLINDSPGFIAQRVMATIVNIAANIAQRGIASVADLEDAVRLGLGYPQGPLGWGDRLGAARLLEVLRAQLAATGDPRYRPSAWLQRRVALGLPLTTPEAER</sequence>
<dbReference type="SUPFAM" id="SSF48179">
    <property type="entry name" value="6-phosphogluconate dehydrogenase C-terminal domain-like"/>
    <property type="match status" value="2"/>
</dbReference>
<dbReference type="EMBL" id="QVLS01000011">
    <property type="protein sequence ID" value="RFP77314.1"/>
    <property type="molecule type" value="Genomic_DNA"/>
</dbReference>
<dbReference type="RefSeq" id="WP_116960163.1">
    <property type="nucleotide sequence ID" value="NZ_QVLS01000011.1"/>
</dbReference>
<evidence type="ECO:0000259" key="3">
    <source>
        <dbReference type="Pfam" id="PF02737"/>
    </source>
</evidence>
<evidence type="ECO:0000259" key="2">
    <source>
        <dbReference type="Pfam" id="PF00725"/>
    </source>
</evidence>
<dbReference type="Proteomes" id="UP000261931">
    <property type="component" value="Unassembled WGS sequence"/>
</dbReference>
<feature type="domain" description="3-hydroxyacyl-CoA dehydrogenase C-terminal" evidence="2">
    <location>
        <begin position="412"/>
        <end position="495"/>
    </location>
</feature>
<reference evidence="4 5" key="1">
    <citation type="submission" date="2018-08" db="EMBL/GenBank/DDBJ databases">
        <title>Hydrogenophaga sp. LA-38 isolated from sludge.</title>
        <authorList>
            <person name="Im W.-T."/>
        </authorList>
    </citation>
    <scope>NUCLEOTIDE SEQUENCE [LARGE SCALE GENOMIC DNA]</scope>
    <source>
        <strain evidence="4 5">LA-38</strain>
    </source>
</reference>
<comment type="caution">
    <text evidence="4">The sequence shown here is derived from an EMBL/GenBank/DDBJ whole genome shotgun (WGS) entry which is preliminary data.</text>
</comment>